<dbReference type="InterPro" id="IPR044999">
    <property type="entry name" value="CbbY-like"/>
</dbReference>
<dbReference type="AlphaFoldDB" id="A0A641AJ31"/>
<keyword evidence="1" id="KW-0378">Hydrolase</keyword>
<comment type="caution">
    <text evidence="1">The sequence shown here is derived from an EMBL/GenBank/DDBJ whole genome shotgun (WGS) entry which is preliminary data.</text>
</comment>
<dbReference type="GO" id="GO:0016787">
    <property type="term" value="F:hydrolase activity"/>
    <property type="evidence" value="ECO:0007669"/>
    <property type="project" value="UniProtKB-KW"/>
</dbReference>
<dbReference type="Gene3D" id="1.10.150.240">
    <property type="entry name" value="Putative phosphatase, domain 2"/>
    <property type="match status" value="1"/>
</dbReference>
<dbReference type="Pfam" id="PF00702">
    <property type="entry name" value="Hydrolase"/>
    <property type="match status" value="1"/>
</dbReference>
<dbReference type="PANTHER" id="PTHR42896:SF2">
    <property type="entry name" value="CBBY-LIKE PROTEIN"/>
    <property type="match status" value="1"/>
</dbReference>
<reference evidence="1" key="1">
    <citation type="submission" date="2019-09" db="EMBL/GenBank/DDBJ databases">
        <authorList>
            <person name="Li J."/>
        </authorList>
    </citation>
    <scope>NUCLEOTIDE SEQUENCE [LARGE SCALE GENOMIC DNA]</scope>
    <source>
        <strain evidence="1">NRBC 14897</strain>
    </source>
</reference>
<sequence>MTSNFLIFDCDGVLADTERDGHLPAFNETFEHFGAPIRWSQDDYAELLRIGGGKERLASVLTPELVKEAGLPTDPRQQRDVVLSWHAYKTARYTDMVRAGRLPGRPGVARIVAEAHDAGWGLAVASTSAEESVRAVLEHVVGPELSTHFSVFAGDDVAAKKPAPDIYQLALAQLGASSTSAIVIEDSHVGLTAALAAGLVTVVTQSSYTADEDFSGAALVVSSLGDYPADPTVVLDSPHGTAIVGHVGIDDLIRVRAAALSANSTPGR</sequence>
<proteinExistence type="predicted"/>
<gene>
    <name evidence="1" type="ORF">ESP62_016425</name>
</gene>
<accession>A0A641AJ31</accession>
<dbReference type="PANTHER" id="PTHR42896">
    <property type="entry name" value="XYLULOSE-1,5-BISPHOSPHATE (XUBP) PHOSPHATASE"/>
    <property type="match status" value="1"/>
</dbReference>
<dbReference type="InterPro" id="IPR036412">
    <property type="entry name" value="HAD-like_sf"/>
</dbReference>
<protein>
    <submittedName>
        <fullName evidence="1">HAD-IA family hydrolase</fullName>
    </submittedName>
</protein>
<dbReference type="Gene3D" id="3.40.50.1000">
    <property type="entry name" value="HAD superfamily/HAD-like"/>
    <property type="match status" value="1"/>
</dbReference>
<name>A0A641AJ31_9ACTN</name>
<dbReference type="SFLD" id="SFLDS00003">
    <property type="entry name" value="Haloacid_Dehalogenase"/>
    <property type="match status" value="1"/>
</dbReference>
<dbReference type="RefSeq" id="WP_129185185.1">
    <property type="nucleotide sequence ID" value="NZ_JAGIOG010000001.1"/>
</dbReference>
<dbReference type="SFLD" id="SFLDG01129">
    <property type="entry name" value="C1.5:_HAD__Beta-PGM__Phosphata"/>
    <property type="match status" value="1"/>
</dbReference>
<dbReference type="InterPro" id="IPR023214">
    <property type="entry name" value="HAD_sf"/>
</dbReference>
<organism evidence="1 2">
    <name type="scientific">Aeromicrobium fastidiosum</name>
    <dbReference type="NCBI Taxonomy" id="52699"/>
    <lineage>
        <taxon>Bacteria</taxon>
        <taxon>Bacillati</taxon>
        <taxon>Actinomycetota</taxon>
        <taxon>Actinomycetes</taxon>
        <taxon>Propionibacteriales</taxon>
        <taxon>Nocardioidaceae</taxon>
        <taxon>Aeromicrobium</taxon>
    </lineage>
</organism>
<dbReference type="Proteomes" id="UP001515100">
    <property type="component" value="Unassembled WGS sequence"/>
</dbReference>
<dbReference type="NCBIfam" id="TIGR01509">
    <property type="entry name" value="HAD-SF-IA-v3"/>
    <property type="match status" value="1"/>
</dbReference>
<dbReference type="OrthoDB" id="9793014at2"/>
<dbReference type="InterPro" id="IPR023198">
    <property type="entry name" value="PGP-like_dom2"/>
</dbReference>
<dbReference type="EMBL" id="SDPP02000005">
    <property type="protein sequence ID" value="KAA1373553.1"/>
    <property type="molecule type" value="Genomic_DNA"/>
</dbReference>
<dbReference type="InterPro" id="IPR006439">
    <property type="entry name" value="HAD-SF_hydro_IA"/>
</dbReference>
<keyword evidence="2" id="KW-1185">Reference proteome</keyword>
<evidence type="ECO:0000313" key="2">
    <source>
        <dbReference type="Proteomes" id="UP001515100"/>
    </source>
</evidence>
<evidence type="ECO:0000313" key="1">
    <source>
        <dbReference type="EMBL" id="KAA1373553.1"/>
    </source>
</evidence>
<dbReference type="SUPFAM" id="SSF56784">
    <property type="entry name" value="HAD-like"/>
    <property type="match status" value="1"/>
</dbReference>